<dbReference type="InterPro" id="IPR015422">
    <property type="entry name" value="PyrdxlP-dep_Trfase_small"/>
</dbReference>
<dbReference type="InterPro" id="IPR037029">
    <property type="entry name" value="Alliinase_N_sf"/>
</dbReference>
<dbReference type="InterPro" id="IPR015421">
    <property type="entry name" value="PyrdxlP-dep_Trfase_major"/>
</dbReference>
<keyword evidence="4 8" id="KW-0032">Aminotransferase</keyword>
<reference evidence="8" key="1">
    <citation type="journal article" date="2019" name="Science">
        <title>Mutation of a bHLH transcription factor allowed almond domestication.</title>
        <authorList>
            <person name="Sanchez-Perez R."/>
            <person name="Pavan S."/>
            <person name="Mazzeo R."/>
            <person name="Moldovan C."/>
            <person name="Aiese Cigliano R."/>
            <person name="Del Cueto J."/>
            <person name="Ricciardi F."/>
            <person name="Lotti C."/>
            <person name="Ricciardi L."/>
            <person name="Dicenta F."/>
            <person name="Lopez-Marques R.L."/>
            <person name="Lindberg Moller B."/>
        </authorList>
    </citation>
    <scope>NUCLEOTIDE SEQUENCE</scope>
</reference>
<dbReference type="EMBL" id="AP019297">
    <property type="protein sequence ID" value="BBG94045.1"/>
    <property type="molecule type" value="Genomic_DNA"/>
</dbReference>
<evidence type="ECO:0000313" key="8">
    <source>
        <dbReference type="EMBL" id="BBG94045.1"/>
    </source>
</evidence>
<comment type="subunit">
    <text evidence="3">Homodimer.</text>
</comment>
<evidence type="ECO:0000256" key="3">
    <source>
        <dbReference type="ARBA" id="ARBA00011738"/>
    </source>
</evidence>
<feature type="region of interest" description="Disordered" evidence="6">
    <location>
        <begin position="390"/>
        <end position="416"/>
    </location>
</feature>
<sequence>MIGTESSASINKGSLPSANGNGTRSPTCSSDRVLNLEQGDPSVFQSYWSKMEDKCTMVISGSQLMSYISDFTTLCWFMEPEFQEAVRRLHRVVGNAVVDDRYIVVGTGSTQLYQAALYSLTSPGGPEPVSVVSAAPYYSAYPEETDYLRSRLYKWAGDAYEFDKNGTGPYIEVVNSPNNPDGTLREAVVKNRGDEGKLIHDLAYYWPQYTPIIRPADHDIMTFTFSKSTGHAGSRIGWAVVKDKEVARKMSKFIEMSTLGVSKDSQQRAAKIMGVICDDYKNFKSDELFFEHTRRVMADRWERLRQVVDRNQVFSLPKYPKQYCLFSGELIEPYPGFAWLEAKEEEEEIDSQKVLRGGIKVQGRTGSRFGVAQKYVRVSLLSNEERRRKMCGTDSPASINKSSLPSANGNGTRSPTCSSDHVLNLEQGDPAVFESYWRKMGDRCTMVISGSQLMSYISDFTNICWFMEPEFEEAVRRLHCVVGNAVVDDRYIVVGTGSTQLYQAALYALTSPGGPEPVSVVSAAPYYSSYPDETDYLCSRLYKWAGDAYEFDKNGTGPYIEVVNSPNNPDGTLREAVVKNRGDEGKLIHDLAYYWPQYTPIIRPADHDIMNFTFSKSTGHAGSRIGWAVVKDKEIARRMSKFIEMSTLGVSKDSQQRAAKIMGVLCDGYQNCKSANKSDDLFFEHTRQIMAERWERLRQIVERNQVFCLPKYPKQYCLFSGELIEPYPGFAWLEAKEGEEIDSQKVLRGSIKVQGRTGRRFGVAEKYVRISLLSNEEVFKEFLERLSTIKSMSSNGH</sequence>
<name>A0A4Y1QQ97_PRUDU</name>
<dbReference type="Gene3D" id="3.90.1150.10">
    <property type="entry name" value="Aspartate Aminotransferase, domain 1"/>
    <property type="match status" value="2"/>
</dbReference>
<dbReference type="Gene3D" id="3.40.640.10">
    <property type="entry name" value="Type I PLP-dependent aspartate aminotransferase-like (Major domain)"/>
    <property type="match status" value="2"/>
</dbReference>
<evidence type="ECO:0000256" key="4">
    <source>
        <dbReference type="ARBA" id="ARBA00022576"/>
    </source>
</evidence>
<keyword evidence="5" id="KW-0663">Pyridoxal phosphate</keyword>
<dbReference type="PANTHER" id="PTHR43795">
    <property type="entry name" value="BIFUNCTIONAL ASPARTATE AMINOTRANSFERASE AND GLUTAMATE/ASPARTATE-PREPHENATE AMINOTRANSFERASE-RELATED"/>
    <property type="match status" value="1"/>
</dbReference>
<gene>
    <name evidence="8" type="ORF">Prudu_002239</name>
</gene>
<feature type="compositionally biased region" description="Polar residues" evidence="6">
    <location>
        <begin position="395"/>
        <end position="416"/>
    </location>
</feature>
<feature type="region of interest" description="Disordered" evidence="6">
    <location>
        <begin position="1"/>
        <end position="32"/>
    </location>
</feature>
<comment type="similarity">
    <text evidence="2">Belongs to the alliinase family.</text>
</comment>
<evidence type="ECO:0000256" key="6">
    <source>
        <dbReference type="SAM" id="MobiDB-lite"/>
    </source>
</evidence>
<evidence type="ECO:0000256" key="2">
    <source>
        <dbReference type="ARBA" id="ARBA00006312"/>
    </source>
</evidence>
<dbReference type="PANTHER" id="PTHR43795:SF15">
    <property type="entry name" value="TRYPTOPHAN AMINOTRANSFERASE-RELATED PROTEIN 1"/>
    <property type="match status" value="1"/>
</dbReference>
<dbReference type="InterPro" id="IPR050478">
    <property type="entry name" value="Ethylene_sulfur-biosynth"/>
</dbReference>
<comment type="cofactor">
    <cofactor evidence="1">
        <name>pyridoxal 5'-phosphate</name>
        <dbReference type="ChEBI" id="CHEBI:597326"/>
    </cofactor>
</comment>
<dbReference type="GO" id="GO:0008483">
    <property type="term" value="F:transaminase activity"/>
    <property type="evidence" value="ECO:0007669"/>
    <property type="project" value="UniProtKB-KW"/>
</dbReference>
<dbReference type="SUPFAM" id="SSF53383">
    <property type="entry name" value="PLP-dependent transferases"/>
    <property type="match status" value="2"/>
</dbReference>
<evidence type="ECO:0000256" key="1">
    <source>
        <dbReference type="ARBA" id="ARBA00001933"/>
    </source>
</evidence>
<organism evidence="8">
    <name type="scientific">Prunus dulcis</name>
    <name type="common">Almond</name>
    <name type="synonym">Amygdalus dulcis</name>
    <dbReference type="NCBI Taxonomy" id="3755"/>
    <lineage>
        <taxon>Eukaryota</taxon>
        <taxon>Viridiplantae</taxon>
        <taxon>Streptophyta</taxon>
        <taxon>Embryophyta</taxon>
        <taxon>Tracheophyta</taxon>
        <taxon>Spermatophyta</taxon>
        <taxon>Magnoliopsida</taxon>
        <taxon>eudicotyledons</taxon>
        <taxon>Gunneridae</taxon>
        <taxon>Pentapetalae</taxon>
        <taxon>rosids</taxon>
        <taxon>fabids</taxon>
        <taxon>Rosales</taxon>
        <taxon>Rosaceae</taxon>
        <taxon>Amygdaloideae</taxon>
        <taxon>Amygdaleae</taxon>
        <taxon>Prunus</taxon>
    </lineage>
</organism>
<accession>A0A4Y1QQ97</accession>
<feature type="domain" description="Alliinase C-terminal" evidence="7">
    <location>
        <begin position="424"/>
        <end position="789"/>
    </location>
</feature>
<proteinExistence type="inferred from homology"/>
<dbReference type="GO" id="GO:0016846">
    <property type="term" value="F:carbon-sulfur lyase activity"/>
    <property type="evidence" value="ECO:0007669"/>
    <property type="project" value="InterPro"/>
</dbReference>
<evidence type="ECO:0000256" key="5">
    <source>
        <dbReference type="ARBA" id="ARBA00022898"/>
    </source>
</evidence>
<protein>
    <submittedName>
        <fullName evidence="8">Tryptophan aminotransferase of Arabidopsis 1</fullName>
    </submittedName>
</protein>
<dbReference type="InterPro" id="IPR015424">
    <property type="entry name" value="PyrdxlP-dep_Trfase"/>
</dbReference>
<dbReference type="Pfam" id="PF04864">
    <property type="entry name" value="Alliinase_C"/>
    <property type="match status" value="2"/>
</dbReference>
<feature type="domain" description="Alliinase C-terminal" evidence="7">
    <location>
        <begin position="35"/>
        <end position="385"/>
    </location>
</feature>
<dbReference type="AlphaFoldDB" id="A0A4Y1QQ97"/>
<dbReference type="CDD" id="cd00609">
    <property type="entry name" value="AAT_like"/>
    <property type="match status" value="2"/>
</dbReference>
<dbReference type="InterPro" id="IPR006948">
    <property type="entry name" value="Alliinase_C"/>
</dbReference>
<evidence type="ECO:0000259" key="7">
    <source>
        <dbReference type="Pfam" id="PF04864"/>
    </source>
</evidence>
<dbReference type="GO" id="GO:0006520">
    <property type="term" value="P:amino acid metabolic process"/>
    <property type="evidence" value="ECO:0007669"/>
    <property type="project" value="TreeGrafter"/>
</dbReference>
<dbReference type="Gene3D" id="2.10.25.30">
    <property type="entry name" value="EGF-like, alliinase"/>
    <property type="match status" value="2"/>
</dbReference>
<keyword evidence="8" id="KW-0808">Transferase</keyword>